<name>A0A7Y2EBP1_UNCEI</name>
<dbReference type="Proteomes" id="UP000547674">
    <property type="component" value="Unassembled WGS sequence"/>
</dbReference>
<feature type="chain" id="PRO_5031249307" description="DUF5666 domain-containing protein" evidence="1">
    <location>
        <begin position="25"/>
        <end position="170"/>
    </location>
</feature>
<dbReference type="AlphaFoldDB" id="A0A7Y2EBP1"/>
<organism evidence="2 3">
    <name type="scientific">Eiseniibacteriota bacterium</name>
    <dbReference type="NCBI Taxonomy" id="2212470"/>
    <lineage>
        <taxon>Bacteria</taxon>
        <taxon>Candidatus Eiseniibacteriota</taxon>
    </lineage>
</organism>
<gene>
    <name evidence="2" type="ORF">HKN21_08890</name>
</gene>
<dbReference type="EMBL" id="JABDJR010000352">
    <property type="protein sequence ID" value="NNF06864.1"/>
    <property type="molecule type" value="Genomic_DNA"/>
</dbReference>
<comment type="caution">
    <text evidence="2">The sequence shown here is derived from an EMBL/GenBank/DDBJ whole genome shotgun (WGS) entry which is preliminary data.</text>
</comment>
<reference evidence="2 3" key="1">
    <citation type="submission" date="2020-03" db="EMBL/GenBank/DDBJ databases">
        <title>Metabolic flexibility allows generalist bacteria to become dominant in a frequently disturbed ecosystem.</title>
        <authorList>
            <person name="Chen Y.-J."/>
            <person name="Leung P.M."/>
            <person name="Bay S.K."/>
            <person name="Hugenholtz P."/>
            <person name="Kessler A.J."/>
            <person name="Shelley G."/>
            <person name="Waite D.W."/>
            <person name="Cook P.L."/>
            <person name="Greening C."/>
        </authorList>
    </citation>
    <scope>NUCLEOTIDE SEQUENCE [LARGE SCALE GENOMIC DNA]</scope>
    <source>
        <strain evidence="2">SS_bin_28</strain>
    </source>
</reference>
<sequence>MRRKHISFLLAAAAILIASASASASVMRLEVGDLVPKSNQIIRGEVVSVESAWGEWLTQGEVIYSTAIVRVTERYLGQPTQEVAVTLIGGTVNGTTMKASECPQLAPGEDVVLFLLEYEDKNWVTGLDNGKYRVVDDVAINNGHHTARRLPLTELEREIVDKVRDLSTDR</sequence>
<protein>
    <recommendedName>
        <fullName evidence="4">DUF5666 domain-containing protein</fullName>
    </recommendedName>
</protein>
<keyword evidence="1" id="KW-0732">Signal</keyword>
<evidence type="ECO:0008006" key="4">
    <source>
        <dbReference type="Google" id="ProtNLM"/>
    </source>
</evidence>
<evidence type="ECO:0000313" key="3">
    <source>
        <dbReference type="Proteomes" id="UP000547674"/>
    </source>
</evidence>
<evidence type="ECO:0000256" key="1">
    <source>
        <dbReference type="SAM" id="SignalP"/>
    </source>
</evidence>
<proteinExistence type="predicted"/>
<evidence type="ECO:0000313" key="2">
    <source>
        <dbReference type="EMBL" id="NNF06864.1"/>
    </source>
</evidence>
<feature type="signal peptide" evidence="1">
    <location>
        <begin position="1"/>
        <end position="24"/>
    </location>
</feature>
<accession>A0A7Y2EBP1</accession>